<proteinExistence type="predicted"/>
<keyword evidence="2" id="KW-1185">Reference proteome</keyword>
<protein>
    <recommendedName>
        <fullName evidence="3">HNH endonuclease</fullName>
    </recommendedName>
</protein>
<name>A0A1N7NYC9_9GAMM</name>
<dbReference type="Proteomes" id="UP000185999">
    <property type="component" value="Unassembled WGS sequence"/>
</dbReference>
<reference evidence="2" key="1">
    <citation type="submission" date="2017-01" db="EMBL/GenBank/DDBJ databases">
        <authorList>
            <person name="Varghese N."/>
            <person name="Submissions S."/>
        </authorList>
    </citation>
    <scope>NUCLEOTIDE SEQUENCE [LARGE SCALE GENOMIC DNA]</scope>
    <source>
        <strain evidence="2">DSM 22306</strain>
    </source>
</reference>
<sequence length="233" mass="26445">MVAYIGSSSKKNAGKPLYPHKHKDGMYVASHSRFERDYVRIETLDQLQALVELGYGARMSNPELRPRVAASIIVSKNIDIEGTFSIEKELGEISKLPELDIEFSAKRRAEQSLLRAHLLKGRKLGICAICNSQLPENMFVAAHIKRRSKCTLEEKLDFDAVATLMCKLGCDDLYEKGYIYIDDKKVLSNSKAETTETLDVVISSLVGNEISNWEASKKYYEWHREKWGPKKEA</sequence>
<dbReference type="EMBL" id="FTOE01000011">
    <property type="protein sequence ID" value="SIT03239.1"/>
    <property type="molecule type" value="Genomic_DNA"/>
</dbReference>
<dbReference type="AlphaFoldDB" id="A0A1N7NYC9"/>
<evidence type="ECO:0000313" key="2">
    <source>
        <dbReference type="Proteomes" id="UP000185999"/>
    </source>
</evidence>
<dbReference type="OrthoDB" id="3650427at2"/>
<evidence type="ECO:0000313" key="1">
    <source>
        <dbReference type="EMBL" id="SIT03239.1"/>
    </source>
</evidence>
<accession>A0A1N7NYC9</accession>
<organism evidence="1 2">
    <name type="scientific">Neptunomonas antarctica</name>
    <dbReference type="NCBI Taxonomy" id="619304"/>
    <lineage>
        <taxon>Bacteria</taxon>
        <taxon>Pseudomonadati</taxon>
        <taxon>Pseudomonadota</taxon>
        <taxon>Gammaproteobacteria</taxon>
        <taxon>Oceanospirillales</taxon>
        <taxon>Oceanospirillaceae</taxon>
        <taxon>Neptunomonas</taxon>
    </lineage>
</organism>
<evidence type="ECO:0008006" key="3">
    <source>
        <dbReference type="Google" id="ProtNLM"/>
    </source>
</evidence>
<dbReference type="RefSeq" id="WP_054343610.1">
    <property type="nucleotide sequence ID" value="NZ_FTOE01000011.1"/>
</dbReference>
<gene>
    <name evidence="1" type="ORF">SAMN05421760_111144</name>
</gene>